<keyword evidence="1" id="KW-0472">Membrane</keyword>
<dbReference type="EMBL" id="CATQJA010002093">
    <property type="protein sequence ID" value="CAJ0569679.1"/>
    <property type="molecule type" value="Genomic_DNA"/>
</dbReference>
<dbReference type="PANTHER" id="PTHR23017">
    <property type="entry name" value="SERPENTINE RECEPTOR, CLASS X"/>
    <property type="match status" value="1"/>
</dbReference>
<feature type="transmembrane region" description="Helical" evidence="1">
    <location>
        <begin position="221"/>
        <end position="247"/>
    </location>
</feature>
<feature type="domain" description="7TM GPCR serpentine receptor class x (Srx)" evidence="2">
    <location>
        <begin position="16"/>
        <end position="274"/>
    </location>
</feature>
<dbReference type="Proteomes" id="UP001177023">
    <property type="component" value="Unassembled WGS sequence"/>
</dbReference>
<protein>
    <recommendedName>
        <fullName evidence="2">7TM GPCR serpentine receptor class x (Srx) domain-containing protein</fullName>
    </recommendedName>
</protein>
<name>A0AA36FWQ5_9BILA</name>
<sequence length="297" mass="33338">MIVISDHALQIIICGMIGLLGTIAAIYSLVVIRRCQFLTGIVEHYCLIHASSGVVINACHTIWAVPCAIWDLNAELEWISYVFGFFIYAIIPLAYVARVSLAINRWFSVAFHGRYYHHLEEQRIYCYAVLVVLSAILIIPLLIPGCRCSLFTSPVIMFWTGESAIGGLYVDVVQIKLGYVEIAITATLEVSTLLLLSRRLKKLERTHTGQSRRQVGRQLRFAGQLVTFNTTEIAILVVTSVCTQYAATDFHMFLLFTASWQFGALLGNIIYIVFQRRSPKTGSGNVTLVQSRVFSRH</sequence>
<feature type="transmembrane region" description="Helical" evidence="1">
    <location>
        <begin position="177"/>
        <end position="196"/>
    </location>
</feature>
<gene>
    <name evidence="3" type="ORF">MSPICULIGERA_LOCUS8148</name>
</gene>
<evidence type="ECO:0000256" key="1">
    <source>
        <dbReference type="SAM" id="Phobius"/>
    </source>
</evidence>
<organism evidence="3 4">
    <name type="scientific">Mesorhabditis spiculigera</name>
    <dbReference type="NCBI Taxonomy" id="96644"/>
    <lineage>
        <taxon>Eukaryota</taxon>
        <taxon>Metazoa</taxon>
        <taxon>Ecdysozoa</taxon>
        <taxon>Nematoda</taxon>
        <taxon>Chromadorea</taxon>
        <taxon>Rhabditida</taxon>
        <taxon>Rhabditina</taxon>
        <taxon>Rhabditomorpha</taxon>
        <taxon>Rhabditoidea</taxon>
        <taxon>Rhabditidae</taxon>
        <taxon>Mesorhabditinae</taxon>
        <taxon>Mesorhabditis</taxon>
    </lineage>
</organism>
<accession>A0AA36FWQ5</accession>
<evidence type="ECO:0000313" key="4">
    <source>
        <dbReference type="Proteomes" id="UP001177023"/>
    </source>
</evidence>
<dbReference type="InterPro" id="IPR019430">
    <property type="entry name" value="7TM_GPCR_serpentine_rcpt_Srx"/>
</dbReference>
<evidence type="ECO:0000313" key="3">
    <source>
        <dbReference type="EMBL" id="CAJ0569679.1"/>
    </source>
</evidence>
<keyword evidence="1" id="KW-0812">Transmembrane</keyword>
<keyword evidence="1" id="KW-1133">Transmembrane helix</keyword>
<feature type="transmembrane region" description="Helical" evidence="1">
    <location>
        <begin position="7"/>
        <end position="32"/>
    </location>
</feature>
<feature type="transmembrane region" description="Helical" evidence="1">
    <location>
        <begin position="253"/>
        <end position="274"/>
    </location>
</feature>
<evidence type="ECO:0000259" key="2">
    <source>
        <dbReference type="Pfam" id="PF10328"/>
    </source>
</evidence>
<feature type="transmembrane region" description="Helical" evidence="1">
    <location>
        <begin position="44"/>
        <end position="66"/>
    </location>
</feature>
<comment type="caution">
    <text evidence="3">The sequence shown here is derived from an EMBL/GenBank/DDBJ whole genome shotgun (WGS) entry which is preliminary data.</text>
</comment>
<dbReference type="Pfam" id="PF10328">
    <property type="entry name" value="7TM_GPCR_Srx"/>
    <property type="match status" value="1"/>
</dbReference>
<reference evidence="3" key="1">
    <citation type="submission" date="2023-06" db="EMBL/GenBank/DDBJ databases">
        <authorList>
            <person name="Delattre M."/>
        </authorList>
    </citation>
    <scope>NUCLEOTIDE SEQUENCE</scope>
    <source>
        <strain evidence="3">AF72</strain>
    </source>
</reference>
<feature type="transmembrane region" description="Helical" evidence="1">
    <location>
        <begin position="78"/>
        <end position="103"/>
    </location>
</feature>
<keyword evidence="4" id="KW-1185">Reference proteome</keyword>
<dbReference type="PANTHER" id="PTHR23017:SF3">
    <property type="entry name" value="G-PROTEIN COUPLED RECEPTORS FAMILY 1 PROFILE DOMAIN-CONTAINING PROTEIN"/>
    <property type="match status" value="1"/>
</dbReference>
<proteinExistence type="predicted"/>
<feature type="non-terminal residue" evidence="3">
    <location>
        <position position="297"/>
    </location>
</feature>
<dbReference type="AlphaFoldDB" id="A0AA36FWQ5"/>
<feature type="transmembrane region" description="Helical" evidence="1">
    <location>
        <begin position="124"/>
        <end position="143"/>
    </location>
</feature>